<comment type="caution">
    <text evidence="1">The sequence shown here is derived from an EMBL/GenBank/DDBJ whole genome shotgun (WGS) entry which is preliminary data.</text>
</comment>
<dbReference type="Gene3D" id="3.60.10.10">
    <property type="entry name" value="Endonuclease/exonuclease/phosphatase"/>
    <property type="match status" value="1"/>
</dbReference>
<dbReference type="AlphaFoldDB" id="A0ABC9W2X2"/>
<sequence length="85" mass="9976">MGNKQEELEICAHSLDCDLIVIMEMWWDSSYDWSVGMEGYRLFRKDEQGRRRGDVALYVNDQLEYIELHLGMDEEPTESSLVGQD</sequence>
<proteinExistence type="predicted"/>
<evidence type="ECO:0000313" key="2">
    <source>
        <dbReference type="Proteomes" id="UP001623348"/>
    </source>
</evidence>
<evidence type="ECO:0000313" key="1">
    <source>
        <dbReference type="EMBL" id="GAB0179199.1"/>
    </source>
</evidence>
<dbReference type="SUPFAM" id="SSF56219">
    <property type="entry name" value="DNase I-like"/>
    <property type="match status" value="1"/>
</dbReference>
<dbReference type="InterPro" id="IPR036691">
    <property type="entry name" value="Endo/exonu/phosph_ase_sf"/>
</dbReference>
<gene>
    <name evidence="1" type="ORF">GRJ2_000385200</name>
</gene>
<keyword evidence="2" id="KW-1185">Reference proteome</keyword>
<dbReference type="EMBL" id="BAAFJT010000001">
    <property type="protein sequence ID" value="GAB0179199.1"/>
    <property type="molecule type" value="Genomic_DNA"/>
</dbReference>
<accession>A0ABC9W2X2</accession>
<reference evidence="1 2" key="1">
    <citation type="submission" date="2024-06" db="EMBL/GenBank/DDBJ databases">
        <title>The draft genome of Grus japonensis, version 3.</title>
        <authorList>
            <person name="Nabeshima K."/>
            <person name="Suzuki S."/>
            <person name="Onuma M."/>
        </authorList>
    </citation>
    <scope>NUCLEOTIDE SEQUENCE [LARGE SCALE GENOMIC DNA]</scope>
    <source>
        <strain evidence="1 2">451A</strain>
    </source>
</reference>
<dbReference type="Proteomes" id="UP001623348">
    <property type="component" value="Unassembled WGS sequence"/>
</dbReference>
<name>A0ABC9W2X2_GRUJA</name>
<organism evidence="1 2">
    <name type="scientific">Grus japonensis</name>
    <name type="common">Japanese crane</name>
    <name type="synonym">Red-crowned crane</name>
    <dbReference type="NCBI Taxonomy" id="30415"/>
    <lineage>
        <taxon>Eukaryota</taxon>
        <taxon>Metazoa</taxon>
        <taxon>Chordata</taxon>
        <taxon>Craniata</taxon>
        <taxon>Vertebrata</taxon>
        <taxon>Euteleostomi</taxon>
        <taxon>Archelosauria</taxon>
        <taxon>Archosauria</taxon>
        <taxon>Dinosauria</taxon>
        <taxon>Saurischia</taxon>
        <taxon>Theropoda</taxon>
        <taxon>Coelurosauria</taxon>
        <taxon>Aves</taxon>
        <taxon>Neognathae</taxon>
        <taxon>Neoaves</taxon>
        <taxon>Gruiformes</taxon>
        <taxon>Gruidae</taxon>
        <taxon>Grus</taxon>
    </lineage>
</organism>
<protein>
    <submittedName>
        <fullName evidence="1">Uncharacterized protein</fullName>
    </submittedName>
</protein>